<evidence type="ECO:0000256" key="1">
    <source>
        <dbReference type="ARBA" id="ARBA00008201"/>
    </source>
</evidence>
<dbReference type="GO" id="GO:0005634">
    <property type="term" value="C:nucleus"/>
    <property type="evidence" value="ECO:0000318"/>
    <property type="project" value="GO_Central"/>
</dbReference>
<dbReference type="InterPro" id="IPR012337">
    <property type="entry name" value="RNaseH-like_sf"/>
</dbReference>
<dbReference type="GO" id="GO:0004521">
    <property type="term" value="F:RNA endonuclease activity"/>
    <property type="evidence" value="ECO:0000318"/>
    <property type="project" value="GO_Central"/>
</dbReference>
<dbReference type="InterPro" id="IPR032472">
    <property type="entry name" value="ArgoL2"/>
</dbReference>
<keyword evidence="6" id="KW-1185">Reference proteome</keyword>
<dbReference type="InterPro" id="IPR036397">
    <property type="entry name" value="RNaseH_sf"/>
</dbReference>
<dbReference type="InterPro" id="IPR003100">
    <property type="entry name" value="PAZ_dom"/>
</dbReference>
<dbReference type="CDD" id="cd04657">
    <property type="entry name" value="Piwi_ago-like"/>
    <property type="match status" value="1"/>
</dbReference>
<evidence type="ECO:0000259" key="3">
    <source>
        <dbReference type="PROSITE" id="PS50821"/>
    </source>
</evidence>
<dbReference type="InterPro" id="IPR045246">
    <property type="entry name" value="Piwi_ago-like"/>
</dbReference>
<dbReference type="OrthoDB" id="10252740at2759"/>
<dbReference type="Gene3D" id="3.30.420.10">
    <property type="entry name" value="Ribonuclease H-like superfamily/Ribonuclease H"/>
    <property type="match status" value="1"/>
</dbReference>
<feature type="domain" description="PAZ" evidence="3">
    <location>
        <begin position="232"/>
        <end position="347"/>
    </location>
</feature>
<dbReference type="GO" id="GO:0003723">
    <property type="term" value="F:RNA binding"/>
    <property type="evidence" value="ECO:0000318"/>
    <property type="project" value="GO_Central"/>
</dbReference>
<dbReference type="SUPFAM" id="SSF53098">
    <property type="entry name" value="Ribonuclease H-like"/>
    <property type="match status" value="1"/>
</dbReference>
<dbReference type="Pfam" id="PF02171">
    <property type="entry name" value="Piwi"/>
    <property type="match status" value="1"/>
</dbReference>
<dbReference type="SUPFAM" id="SSF101690">
    <property type="entry name" value="PAZ domain"/>
    <property type="match status" value="1"/>
</dbReference>
<dbReference type="GO" id="GO:0005737">
    <property type="term" value="C:cytoplasm"/>
    <property type="evidence" value="ECO:0000318"/>
    <property type="project" value="GO_Central"/>
</dbReference>
<dbReference type="SMART" id="SM00950">
    <property type="entry name" value="Piwi"/>
    <property type="match status" value="1"/>
</dbReference>
<sequence>MRLPIGSARLYEVDITPLRLVLDAKKKPEKDEDGNEKWRRVENLLIPPSRTTNRKIIARLIELYKDSDFGGSLPGYDGNKLLYAMEALKFEANGDTSKEFLVDLPKEVIEGREIPEKRFYVKLSRPADNEIDFDVLRLALAGAIRTVPQDAVSALETVFKGRLSATFKVVGQSFFNPAQKPFDLGGGVDGWTGFHQSLKPIQGVPAEGARAQEGALALCVDTAVTAFVKPQPVIDFVASTLRLSVEQLRNRGPLSPAELQKVMKALRGLTLEVTHMGAKKKRIKASKISPRPVGDIRFEWEGRGECSVPEYFREHYGWDLRFSHLPAFLSGQNDRVATPFEVCVIAKGNRVKKLSDPQTSEMIKQAAQLPGKRRTMTEQIVQVNNYNGDPLIRDWGLEVAPEMMPVQARVLPAPELEYRNRQRISNPGKWNLTQGGAKQMYQSVSIDKWALLNLASREPRSAVPVDRALHIANELVKHSNIFGLSMRALSNNGMVTGDPMNIKPCIEWMATKLQPTFVLVILPMGKIPLYAELKRNCEVLQKGGLVTQCCSADKVLKANQQYYANLIQKINTKTGGQNVTFKDALLKHPKLENTMFMGADVSHAPGHRADVPSVAAVVGSLNSPVPTRYQAEVSVQKPRQEVIENLYTNERDPEKESAVRTLLRAYYHHNRGRPPSRIIFYRDGVSDGQFRSVLQEEVAAIKEACNSIDSGYSPPLTFIIVQKRHHTRFYPETPSDGDKKGNIKPGTVVDNVVSHPSLFDFFLTSHEGIQGTSRPIHYYVVYDENNFLPDEIQALTNDLCYTYAACTRSISVAPPAYYADLAATRARLYMQDSWDQDTASVSSGEAGAEDQWRKYELPRVQENLKKRMVFF</sequence>
<dbReference type="Pfam" id="PF08699">
    <property type="entry name" value="ArgoL1"/>
    <property type="match status" value="1"/>
</dbReference>
<dbReference type="Pfam" id="PF16486">
    <property type="entry name" value="ArgoN"/>
    <property type="match status" value="1"/>
</dbReference>
<name>A0A1Y1I866_KLENI</name>
<dbReference type="PROSITE" id="PS50822">
    <property type="entry name" value="PIWI"/>
    <property type="match status" value="1"/>
</dbReference>
<dbReference type="Proteomes" id="UP000054558">
    <property type="component" value="Unassembled WGS sequence"/>
</dbReference>
<dbReference type="InterPro" id="IPR003165">
    <property type="entry name" value="Piwi"/>
</dbReference>
<dbReference type="InterPro" id="IPR032474">
    <property type="entry name" value="Argonaute_N"/>
</dbReference>
<dbReference type="AlphaFoldDB" id="A0A1Y1I866"/>
<protein>
    <submittedName>
        <fullName evidence="5">Argonaute family protein</fullName>
    </submittedName>
</protein>
<dbReference type="Pfam" id="PF02170">
    <property type="entry name" value="PAZ"/>
    <property type="match status" value="1"/>
</dbReference>
<feature type="domain" description="Piwi" evidence="4">
    <location>
        <begin position="544"/>
        <end position="831"/>
    </location>
</feature>
<evidence type="ECO:0000313" key="5">
    <source>
        <dbReference type="EMBL" id="GAQ86142.1"/>
    </source>
</evidence>
<keyword evidence="2" id="KW-0943">RNA-mediated gene silencing</keyword>
<gene>
    <name evidence="5" type="ORF">KFL_002720160</name>
</gene>
<evidence type="ECO:0000259" key="4">
    <source>
        <dbReference type="PROSITE" id="PS50822"/>
    </source>
</evidence>
<dbReference type="Gene3D" id="3.40.50.2300">
    <property type="match status" value="1"/>
</dbReference>
<dbReference type="EMBL" id="DF237221">
    <property type="protein sequence ID" value="GAQ86142.1"/>
    <property type="molecule type" value="Genomic_DNA"/>
</dbReference>
<accession>A0A1Y1I866</accession>
<dbReference type="CDD" id="cd02846">
    <property type="entry name" value="PAZ_argonaute_like"/>
    <property type="match status" value="1"/>
</dbReference>
<comment type="similarity">
    <text evidence="1">Belongs to the argonaute family. Ago subfamily.</text>
</comment>
<dbReference type="InterPro" id="IPR014811">
    <property type="entry name" value="ArgoL1"/>
</dbReference>
<dbReference type="GO" id="GO:0031047">
    <property type="term" value="P:regulatory ncRNA-mediated gene silencing"/>
    <property type="evidence" value="ECO:0000318"/>
    <property type="project" value="GO_Central"/>
</dbReference>
<dbReference type="Gene3D" id="2.170.260.10">
    <property type="entry name" value="paz domain"/>
    <property type="match status" value="1"/>
</dbReference>
<dbReference type="SMART" id="SM01163">
    <property type="entry name" value="DUF1785"/>
    <property type="match status" value="1"/>
</dbReference>
<reference evidence="5 6" key="1">
    <citation type="journal article" date="2014" name="Nat. Commun.">
        <title>Klebsormidium flaccidum genome reveals primary factors for plant terrestrial adaptation.</title>
        <authorList>
            <person name="Hori K."/>
            <person name="Maruyama F."/>
            <person name="Fujisawa T."/>
            <person name="Togashi T."/>
            <person name="Yamamoto N."/>
            <person name="Seo M."/>
            <person name="Sato S."/>
            <person name="Yamada T."/>
            <person name="Mori H."/>
            <person name="Tajima N."/>
            <person name="Moriyama T."/>
            <person name="Ikeuchi M."/>
            <person name="Watanabe M."/>
            <person name="Wada H."/>
            <person name="Kobayashi K."/>
            <person name="Saito M."/>
            <person name="Masuda T."/>
            <person name="Sasaki-Sekimoto Y."/>
            <person name="Mashiguchi K."/>
            <person name="Awai K."/>
            <person name="Shimojima M."/>
            <person name="Masuda S."/>
            <person name="Iwai M."/>
            <person name="Nobusawa T."/>
            <person name="Narise T."/>
            <person name="Kondo S."/>
            <person name="Saito H."/>
            <person name="Sato R."/>
            <person name="Murakawa M."/>
            <person name="Ihara Y."/>
            <person name="Oshima-Yamada Y."/>
            <person name="Ohtaka K."/>
            <person name="Satoh M."/>
            <person name="Sonobe K."/>
            <person name="Ishii M."/>
            <person name="Ohtani R."/>
            <person name="Kanamori-Sato M."/>
            <person name="Honoki R."/>
            <person name="Miyazaki D."/>
            <person name="Mochizuki H."/>
            <person name="Umetsu J."/>
            <person name="Higashi K."/>
            <person name="Shibata D."/>
            <person name="Kamiya Y."/>
            <person name="Sato N."/>
            <person name="Nakamura Y."/>
            <person name="Tabata S."/>
            <person name="Ida S."/>
            <person name="Kurokawa K."/>
            <person name="Ohta H."/>
        </authorList>
    </citation>
    <scope>NUCLEOTIDE SEQUENCE [LARGE SCALE GENOMIC DNA]</scope>
    <source>
        <strain evidence="5 6">NIES-2285</strain>
    </source>
</reference>
<dbReference type="PROSITE" id="PS50821">
    <property type="entry name" value="PAZ"/>
    <property type="match status" value="1"/>
</dbReference>
<evidence type="ECO:0000256" key="2">
    <source>
        <dbReference type="ARBA" id="ARBA00023158"/>
    </source>
</evidence>
<dbReference type="Pfam" id="PF16488">
    <property type="entry name" value="ArgoL2"/>
    <property type="match status" value="1"/>
</dbReference>
<evidence type="ECO:0000313" key="6">
    <source>
        <dbReference type="Proteomes" id="UP000054558"/>
    </source>
</evidence>
<dbReference type="PANTHER" id="PTHR22891">
    <property type="entry name" value="EUKARYOTIC TRANSLATION INITIATION FACTOR 2C"/>
    <property type="match status" value="1"/>
</dbReference>
<dbReference type="InterPro" id="IPR036085">
    <property type="entry name" value="PAZ_dom_sf"/>
</dbReference>
<dbReference type="OMA" id="CRKSGMT"/>
<dbReference type="STRING" id="105231.A0A1Y1I866"/>
<organism evidence="5 6">
    <name type="scientific">Klebsormidium nitens</name>
    <name type="common">Green alga</name>
    <name type="synonym">Ulothrix nitens</name>
    <dbReference type="NCBI Taxonomy" id="105231"/>
    <lineage>
        <taxon>Eukaryota</taxon>
        <taxon>Viridiplantae</taxon>
        <taxon>Streptophyta</taxon>
        <taxon>Klebsormidiophyceae</taxon>
        <taxon>Klebsormidiales</taxon>
        <taxon>Klebsormidiaceae</taxon>
        <taxon>Klebsormidium</taxon>
    </lineage>
</organism>
<proteinExistence type="inferred from homology"/>